<protein>
    <submittedName>
        <fullName evidence="3">UDP-N-acetylglucosamine 2-epimerase (Non-hydrolyzing)</fullName>
        <ecNumber evidence="3">5.1.3.14</ecNumber>
    </submittedName>
</protein>
<proteinExistence type="inferred from homology"/>
<keyword evidence="1 3" id="KW-0413">Isomerase</keyword>
<keyword evidence="4" id="KW-1185">Reference proteome</keyword>
<dbReference type="Gene3D" id="3.40.50.2000">
    <property type="entry name" value="Glycogen Phosphorylase B"/>
    <property type="match status" value="2"/>
</dbReference>
<evidence type="ECO:0000256" key="1">
    <source>
        <dbReference type="RuleBase" id="RU003513"/>
    </source>
</evidence>
<dbReference type="Proteomes" id="UP001282284">
    <property type="component" value="Unassembled WGS sequence"/>
</dbReference>
<gene>
    <name evidence="3" type="primary">wecB</name>
    <name evidence="3" type="ORF">QT711_12515</name>
</gene>
<accession>A0ABU4GAL0</accession>
<evidence type="ECO:0000259" key="2">
    <source>
        <dbReference type="Pfam" id="PF02350"/>
    </source>
</evidence>
<dbReference type="Pfam" id="PF02350">
    <property type="entry name" value="Epimerase_2"/>
    <property type="match status" value="1"/>
</dbReference>
<dbReference type="SUPFAM" id="SSF53756">
    <property type="entry name" value="UDP-Glycosyltransferase/glycogen phosphorylase"/>
    <property type="match status" value="1"/>
</dbReference>
<sequence length="377" mass="42749">MKKLKVMTVVGTRPEIIRLSAVINKLEESNAIEHTLVHTGQNYDYELNEVFFNDFNLKKPDYYLNAATGTAVETIGNILIKIDPIMEEVKPDAFLVLGDTNSCLCAIAAKRRHIPIFHMEAGNRCYDQRVPEETNRKIVDHTADINLTYSDIAREYLLREGLPADRIIKTGSPMFEVLNSRKGDIEKSDVVERLNLEEGKYFVVSAHREENISSETNFLDLIDSLNVIAEKYNMPVIVSTHPRTRNMIDSKGVNFHPLVNTMKPLGFTDYVKLQIKAKAVLSDSGTISEESSILGFKALNIRQAHERPEAMEEASVMMVGVKKERILQGLDILENQGEGTLRLVKDYSMPNVSEKVVRIILSYTDYVNRVVWSKNNE</sequence>
<dbReference type="NCBIfam" id="TIGR00236">
    <property type="entry name" value="wecB"/>
    <property type="match status" value="1"/>
</dbReference>
<dbReference type="EC" id="5.1.3.14" evidence="3"/>
<dbReference type="PANTHER" id="PTHR43174">
    <property type="entry name" value="UDP-N-ACETYLGLUCOSAMINE 2-EPIMERASE"/>
    <property type="match status" value="1"/>
</dbReference>
<comment type="caution">
    <text evidence="3">The sequence shown here is derived from an EMBL/GenBank/DDBJ whole genome shotgun (WGS) entry which is preliminary data.</text>
</comment>
<dbReference type="EMBL" id="JAUBDI010000012">
    <property type="protein sequence ID" value="MDW0114012.1"/>
    <property type="molecule type" value="Genomic_DNA"/>
</dbReference>
<dbReference type="CDD" id="cd03786">
    <property type="entry name" value="GTB_UDP-GlcNAc_2-Epimerase"/>
    <property type="match status" value="1"/>
</dbReference>
<evidence type="ECO:0000313" key="4">
    <source>
        <dbReference type="Proteomes" id="UP001282284"/>
    </source>
</evidence>
<feature type="domain" description="UDP-N-acetylglucosamine 2-epimerase" evidence="2">
    <location>
        <begin position="25"/>
        <end position="360"/>
    </location>
</feature>
<dbReference type="RefSeq" id="WP_317944744.1">
    <property type="nucleotide sequence ID" value="NZ_JAUBDI010000012.1"/>
</dbReference>
<organism evidence="3 4">
    <name type="scientific">Sporosarcina saromensis</name>
    <dbReference type="NCBI Taxonomy" id="359365"/>
    <lineage>
        <taxon>Bacteria</taxon>
        <taxon>Bacillati</taxon>
        <taxon>Bacillota</taxon>
        <taxon>Bacilli</taxon>
        <taxon>Bacillales</taxon>
        <taxon>Caryophanaceae</taxon>
        <taxon>Sporosarcina</taxon>
    </lineage>
</organism>
<reference evidence="3 4" key="1">
    <citation type="submission" date="2023-06" db="EMBL/GenBank/DDBJ databases">
        <title>Sporosarcina sp. nov., isolated from Korean traditional fermented seafood 'Jeotgal'.</title>
        <authorList>
            <person name="Yang A.I."/>
            <person name="Shin N.-R."/>
        </authorList>
    </citation>
    <scope>NUCLEOTIDE SEQUENCE [LARGE SCALE GENOMIC DNA]</scope>
    <source>
        <strain evidence="3 4">KCTC13119</strain>
    </source>
</reference>
<comment type="similarity">
    <text evidence="1">Belongs to the UDP-N-acetylglucosamine 2-epimerase family.</text>
</comment>
<dbReference type="InterPro" id="IPR003331">
    <property type="entry name" value="UDP_GlcNAc_Epimerase_2_dom"/>
</dbReference>
<dbReference type="GO" id="GO:0008761">
    <property type="term" value="F:UDP-N-acetylglucosamine 2-epimerase activity"/>
    <property type="evidence" value="ECO:0007669"/>
    <property type="project" value="UniProtKB-EC"/>
</dbReference>
<dbReference type="PANTHER" id="PTHR43174:SF1">
    <property type="entry name" value="UDP-N-ACETYLGLUCOSAMINE 2-EPIMERASE"/>
    <property type="match status" value="1"/>
</dbReference>
<dbReference type="InterPro" id="IPR029767">
    <property type="entry name" value="WecB-like"/>
</dbReference>
<evidence type="ECO:0000313" key="3">
    <source>
        <dbReference type="EMBL" id="MDW0114012.1"/>
    </source>
</evidence>
<name>A0ABU4GAL0_9BACL</name>